<gene>
    <name evidence="1" type="ORF">ABID56_001057</name>
</gene>
<keyword evidence="2" id="KW-1185">Reference proteome</keyword>
<sequence length="74" mass="8438">MAQNISIMNQVFGNLNQEHPERDLVQARSNLNQEPLSFTQANIKVKQALQSLNQQNPNVSQPHHTRNLHHCLCA</sequence>
<proteinExistence type="predicted"/>
<dbReference type="Proteomes" id="UP001549167">
    <property type="component" value="Unassembled WGS sequence"/>
</dbReference>
<evidence type="ECO:0000313" key="2">
    <source>
        <dbReference type="Proteomes" id="UP001549167"/>
    </source>
</evidence>
<comment type="caution">
    <text evidence="1">The sequence shown here is derived from an EMBL/GenBank/DDBJ whole genome shotgun (WGS) entry which is preliminary data.</text>
</comment>
<accession>A0ABV2KV26</accession>
<reference evidence="1 2" key="1">
    <citation type="submission" date="2024-06" db="EMBL/GenBank/DDBJ databases">
        <title>Genomic Encyclopedia of Type Strains, Phase IV (KMG-IV): sequencing the most valuable type-strain genomes for metagenomic binning, comparative biology and taxonomic classification.</title>
        <authorList>
            <person name="Goeker M."/>
        </authorList>
    </citation>
    <scope>NUCLEOTIDE SEQUENCE [LARGE SCALE GENOMIC DNA]</scope>
    <source>
        <strain evidence="1 2">DSM 23520</strain>
    </source>
</reference>
<dbReference type="EMBL" id="JBEPMX010000004">
    <property type="protein sequence ID" value="MET3682967.1"/>
    <property type="molecule type" value="Genomic_DNA"/>
</dbReference>
<organism evidence="1 2">
    <name type="scientific">Alkalibacillus flavidus</name>
    <dbReference type="NCBI Taxonomy" id="546021"/>
    <lineage>
        <taxon>Bacteria</taxon>
        <taxon>Bacillati</taxon>
        <taxon>Bacillota</taxon>
        <taxon>Bacilli</taxon>
        <taxon>Bacillales</taxon>
        <taxon>Bacillaceae</taxon>
        <taxon>Alkalibacillus</taxon>
    </lineage>
</organism>
<protein>
    <submittedName>
        <fullName evidence="1">Uncharacterized protein YpiB (UPF0302 family)</fullName>
    </submittedName>
</protein>
<evidence type="ECO:0000313" key="1">
    <source>
        <dbReference type="EMBL" id="MET3682967.1"/>
    </source>
</evidence>
<name>A0ABV2KV26_9BACI</name>